<dbReference type="GO" id="GO:0035025">
    <property type="term" value="P:positive regulation of Rho protein signal transduction"/>
    <property type="evidence" value="ECO:0007669"/>
    <property type="project" value="TreeGrafter"/>
</dbReference>
<reference evidence="13 14" key="1">
    <citation type="submission" date="2019-06" db="EMBL/GenBank/DDBJ databases">
        <title>Draft genomes of female and male turbot (Scophthalmus maximus).</title>
        <authorList>
            <person name="Xu H."/>
            <person name="Xu X.-W."/>
            <person name="Shao C."/>
            <person name="Chen S."/>
        </authorList>
    </citation>
    <scope>NUCLEOTIDE SEQUENCE [LARGE SCALE GENOMIC DNA]</scope>
    <source>
        <strain evidence="13">Ysfricsl-2016a</strain>
        <tissue evidence="13">Blood</tissue>
    </source>
</reference>
<evidence type="ECO:0000256" key="1">
    <source>
        <dbReference type="ARBA" id="ARBA00004651"/>
    </source>
</evidence>
<keyword evidence="9 10" id="KW-0807">Transducer</keyword>
<dbReference type="AlphaFoldDB" id="A0A6A4TPX2"/>
<keyword evidence="2" id="KW-1003">Cell membrane</keyword>
<dbReference type="CDD" id="cd07711">
    <property type="entry name" value="MBLAC1-like_MBL-fold"/>
    <property type="match status" value="1"/>
</dbReference>
<protein>
    <recommendedName>
        <fullName evidence="12">G-protein coupled receptors family 1 profile domain-containing protein</fullName>
    </recommendedName>
</protein>
<dbReference type="PRINTS" id="PR00237">
    <property type="entry name" value="GPCRRHODOPSN"/>
</dbReference>
<dbReference type="PANTHER" id="PTHR24232:SF112">
    <property type="entry name" value="LYSOPHOSPHATIDIC ACID RECEPTOR 6-LIKE"/>
    <property type="match status" value="1"/>
</dbReference>
<dbReference type="PROSITE" id="PS50262">
    <property type="entry name" value="G_PROTEIN_RECEP_F1_2"/>
    <property type="match status" value="1"/>
</dbReference>
<dbReference type="Pfam" id="PF00001">
    <property type="entry name" value="7tm_1"/>
    <property type="match status" value="1"/>
</dbReference>
<evidence type="ECO:0000256" key="6">
    <source>
        <dbReference type="ARBA" id="ARBA00023136"/>
    </source>
</evidence>
<proteinExistence type="inferred from homology"/>
<evidence type="ECO:0000256" key="8">
    <source>
        <dbReference type="ARBA" id="ARBA00023180"/>
    </source>
</evidence>
<accession>A0A6A4TPX2</accession>
<evidence type="ECO:0000256" key="3">
    <source>
        <dbReference type="ARBA" id="ARBA00022692"/>
    </source>
</evidence>
<evidence type="ECO:0000256" key="2">
    <source>
        <dbReference type="ARBA" id="ARBA00022475"/>
    </source>
</evidence>
<feature type="transmembrane region" description="Helical" evidence="11">
    <location>
        <begin position="217"/>
        <end position="236"/>
    </location>
</feature>
<evidence type="ECO:0000256" key="11">
    <source>
        <dbReference type="SAM" id="Phobius"/>
    </source>
</evidence>
<feature type="transmembrane region" description="Helical" evidence="11">
    <location>
        <begin position="334"/>
        <end position="361"/>
    </location>
</feature>
<dbReference type="InterPro" id="IPR017452">
    <property type="entry name" value="GPCR_Rhodpsn_7TM"/>
</dbReference>
<dbReference type="InterPro" id="IPR036866">
    <property type="entry name" value="RibonucZ/Hydroxyglut_hydro"/>
</dbReference>
<feature type="transmembrane region" description="Helical" evidence="11">
    <location>
        <begin position="294"/>
        <end position="314"/>
    </location>
</feature>
<dbReference type="Pfam" id="PF00753">
    <property type="entry name" value="Lactamase_B"/>
    <property type="match status" value="1"/>
</dbReference>
<feature type="domain" description="G-protein coupled receptors family 1 profile" evidence="12">
    <location>
        <begin position="196"/>
        <end position="439"/>
    </location>
</feature>
<evidence type="ECO:0000313" key="13">
    <source>
        <dbReference type="EMBL" id="KAF0045610.1"/>
    </source>
</evidence>
<evidence type="ECO:0000256" key="10">
    <source>
        <dbReference type="RuleBase" id="RU000688"/>
    </source>
</evidence>
<evidence type="ECO:0000256" key="9">
    <source>
        <dbReference type="ARBA" id="ARBA00023224"/>
    </source>
</evidence>
<feature type="transmembrane region" description="Helical" evidence="11">
    <location>
        <begin position="180"/>
        <end position="205"/>
    </location>
</feature>
<dbReference type="Gene3D" id="3.60.15.10">
    <property type="entry name" value="Ribonuclease Z/Hydroxyacylglutathione hydrolase-like"/>
    <property type="match status" value="1"/>
</dbReference>
<feature type="transmembrane region" description="Helical" evidence="11">
    <location>
        <begin position="381"/>
        <end position="409"/>
    </location>
</feature>
<keyword evidence="8" id="KW-0325">Glycoprotein</keyword>
<dbReference type="CDD" id="cd14982">
    <property type="entry name" value="7tmA_purinoceptor-like"/>
    <property type="match status" value="1"/>
</dbReference>
<keyword evidence="3 10" id="KW-0812">Transmembrane</keyword>
<gene>
    <name evidence="13" type="ORF">F2P81_002139</name>
</gene>
<dbReference type="Gene3D" id="1.20.1070.10">
    <property type="entry name" value="Rhodopsin 7-helix transmembrane proteins"/>
    <property type="match status" value="1"/>
</dbReference>
<dbReference type="InterPro" id="IPR000276">
    <property type="entry name" value="GPCR_Rhodpsn"/>
</dbReference>
<evidence type="ECO:0000313" key="14">
    <source>
        <dbReference type="Proteomes" id="UP000438429"/>
    </source>
</evidence>
<feature type="transmembrane region" description="Helical" evidence="11">
    <location>
        <begin position="421"/>
        <end position="441"/>
    </location>
</feature>
<dbReference type="EMBL" id="VEVO01000002">
    <property type="protein sequence ID" value="KAF0045610.1"/>
    <property type="molecule type" value="Genomic_DNA"/>
</dbReference>
<keyword evidence="5 10" id="KW-0297">G-protein coupled receptor</keyword>
<dbReference type="SUPFAM" id="SSF56281">
    <property type="entry name" value="Metallo-hydrolase/oxidoreductase"/>
    <property type="match status" value="1"/>
</dbReference>
<dbReference type="FunFam" id="1.20.1070.10:FF:000142">
    <property type="entry name" value="G protein-coupled receptor 55"/>
    <property type="match status" value="1"/>
</dbReference>
<comment type="similarity">
    <text evidence="10">Belongs to the G-protein coupled receptor 1 family.</text>
</comment>
<comment type="caution">
    <text evidence="13">The sequence shown here is derived from an EMBL/GenBank/DDBJ whole genome shotgun (WGS) entry which is preliminary data.</text>
</comment>
<dbReference type="GO" id="GO:0005886">
    <property type="term" value="C:plasma membrane"/>
    <property type="evidence" value="ECO:0007669"/>
    <property type="project" value="UniProtKB-SubCell"/>
</dbReference>
<sequence length="465" mass="51116">MSRTDGERPTGQVQTVELSRSQVDFPGETYSVSVLKVGYCLPQTDGTFRADGTVTLITGPRTVLVDTGGAWDRDFLLASLRERGLEPADVELVVGTHGHSDHIGNLGLFPTAVTIVGHDVSRGDTYRPNGLAGGHAYVVDEHISVVPSPGHTGQDVSVQVIMSINTSTACHNDSTGHINIIPVCIYSIISTLGLVFNLTALAFFFSHTKSRSQTSVYMTNLAIADTLLILTLPMRIYHHLGFAGLPQWLCDGLGLVLKANMYGSIFLLTCICFDRCMAVSFPMSSRVQEGREKAPLICLGIWILTFGASLPIYLSKRTQVSNKNCFDDLPVYAIQHAVVLPTLFVGFGIPLVIMLICSWGLVRAVHQSTVSQTKLVDSRKIYRMITASLMIFLLSFLPYHVILVILSMYKENIPCSIQSAYRYSLMVACLNTVLDPIAYYFTTDTFRRNVDVSAVQRMFPLNSQS</sequence>
<name>A0A6A4TPX2_SCOMX</name>
<keyword evidence="7 10" id="KW-0675">Receptor</keyword>
<dbReference type="GO" id="GO:0007200">
    <property type="term" value="P:phospholipase C-activating G protein-coupled receptor signaling pathway"/>
    <property type="evidence" value="ECO:0007669"/>
    <property type="project" value="TreeGrafter"/>
</dbReference>
<comment type="subcellular location">
    <subcellularLocation>
        <location evidence="1">Cell membrane</location>
        <topology evidence="1">Multi-pass membrane protein</topology>
    </subcellularLocation>
</comment>
<evidence type="ECO:0000259" key="12">
    <source>
        <dbReference type="PROSITE" id="PS50262"/>
    </source>
</evidence>
<keyword evidence="6 11" id="KW-0472">Membrane</keyword>
<dbReference type="PANTHER" id="PTHR24232">
    <property type="entry name" value="G-PROTEIN COUPLED RECEPTOR"/>
    <property type="match status" value="1"/>
</dbReference>
<feature type="transmembrane region" description="Helical" evidence="11">
    <location>
        <begin position="256"/>
        <end position="273"/>
    </location>
</feature>
<dbReference type="Proteomes" id="UP000438429">
    <property type="component" value="Unassembled WGS sequence"/>
</dbReference>
<dbReference type="GO" id="GO:0004930">
    <property type="term" value="F:G protein-coupled receptor activity"/>
    <property type="evidence" value="ECO:0007669"/>
    <property type="project" value="UniProtKB-KW"/>
</dbReference>
<organism evidence="13 14">
    <name type="scientific">Scophthalmus maximus</name>
    <name type="common">Turbot</name>
    <name type="synonym">Psetta maxima</name>
    <dbReference type="NCBI Taxonomy" id="52904"/>
    <lineage>
        <taxon>Eukaryota</taxon>
        <taxon>Metazoa</taxon>
        <taxon>Chordata</taxon>
        <taxon>Craniata</taxon>
        <taxon>Vertebrata</taxon>
        <taxon>Euteleostomi</taxon>
        <taxon>Actinopterygii</taxon>
        <taxon>Neopterygii</taxon>
        <taxon>Teleostei</taxon>
        <taxon>Neoteleostei</taxon>
        <taxon>Acanthomorphata</taxon>
        <taxon>Carangaria</taxon>
        <taxon>Pleuronectiformes</taxon>
        <taxon>Pleuronectoidei</taxon>
        <taxon>Scophthalmidae</taxon>
        <taxon>Scophthalmus</taxon>
    </lineage>
</organism>
<dbReference type="PROSITE" id="PS00237">
    <property type="entry name" value="G_PROTEIN_RECEP_F1_1"/>
    <property type="match status" value="1"/>
</dbReference>
<evidence type="ECO:0000256" key="5">
    <source>
        <dbReference type="ARBA" id="ARBA00023040"/>
    </source>
</evidence>
<dbReference type="SUPFAM" id="SSF81321">
    <property type="entry name" value="Family A G protein-coupled receptor-like"/>
    <property type="match status" value="1"/>
</dbReference>
<evidence type="ECO:0000256" key="7">
    <source>
        <dbReference type="ARBA" id="ARBA00023170"/>
    </source>
</evidence>
<dbReference type="InterPro" id="IPR001279">
    <property type="entry name" value="Metallo-B-lactamas"/>
</dbReference>
<evidence type="ECO:0000256" key="4">
    <source>
        <dbReference type="ARBA" id="ARBA00022989"/>
    </source>
</evidence>
<keyword evidence="4 11" id="KW-1133">Transmembrane helix</keyword>